<gene>
    <name evidence="4" type="ORF">BMERY_0955</name>
</gene>
<feature type="transmembrane region" description="Helical" evidence="2">
    <location>
        <begin position="289"/>
        <end position="309"/>
    </location>
</feature>
<accession>A0A087BHF6</accession>
<keyword evidence="4" id="KW-0012">Acyltransferase</keyword>
<evidence type="ECO:0000256" key="1">
    <source>
        <dbReference type="SAM" id="MobiDB-lite"/>
    </source>
</evidence>
<dbReference type="GO" id="GO:0016020">
    <property type="term" value="C:membrane"/>
    <property type="evidence" value="ECO:0007669"/>
    <property type="project" value="TreeGrafter"/>
</dbReference>
<keyword evidence="4" id="KW-0808">Transferase</keyword>
<protein>
    <submittedName>
        <fullName evidence="4">Acyltransferase 3</fullName>
    </submittedName>
</protein>
<feature type="transmembrane region" description="Helical" evidence="2">
    <location>
        <begin position="163"/>
        <end position="183"/>
    </location>
</feature>
<feature type="transmembrane region" description="Helical" evidence="2">
    <location>
        <begin position="352"/>
        <end position="373"/>
    </location>
</feature>
<dbReference type="STRING" id="78345.BMERY_0955"/>
<dbReference type="PANTHER" id="PTHR23028:SF53">
    <property type="entry name" value="ACYL_TRANSF_3 DOMAIN-CONTAINING PROTEIN"/>
    <property type="match status" value="1"/>
</dbReference>
<evidence type="ECO:0000313" key="5">
    <source>
        <dbReference type="Proteomes" id="UP000029060"/>
    </source>
</evidence>
<dbReference type="eggNOG" id="COG1835">
    <property type="taxonomic scope" value="Bacteria"/>
</dbReference>
<feature type="transmembrane region" description="Helical" evidence="2">
    <location>
        <begin position="401"/>
        <end position="422"/>
    </location>
</feature>
<keyword evidence="5" id="KW-1185">Reference proteome</keyword>
<dbReference type="GO" id="GO:0016747">
    <property type="term" value="F:acyltransferase activity, transferring groups other than amino-acyl groups"/>
    <property type="evidence" value="ECO:0007669"/>
    <property type="project" value="InterPro"/>
</dbReference>
<feature type="transmembrane region" description="Helical" evidence="2">
    <location>
        <begin position="31"/>
        <end position="52"/>
    </location>
</feature>
<reference evidence="4 5" key="1">
    <citation type="submission" date="2014-03" db="EMBL/GenBank/DDBJ databases">
        <title>Genomics of Bifidobacteria.</title>
        <authorList>
            <person name="Ventura M."/>
            <person name="Milani C."/>
            <person name="Lugli G.A."/>
        </authorList>
    </citation>
    <scope>NUCLEOTIDE SEQUENCE [LARGE SCALE GENOMIC DNA]</scope>
    <source>
        <strain evidence="4 5">LMG 11341</strain>
    </source>
</reference>
<sequence length="645" mass="69943">MMRKFVGLDGIKGLALLAIVAYHCAQGNLPGGFYGVDVFLTVAGFVMATSMFRKLFRDGKINYFRYAQRRLSRLYPALVLMVASMVTFANVFDRDALVGVSGQVLSSLTGWYNWHAIIGGQSYFDQMNPQLFRHLWFVGVLLQFYVLLPFIVWIMCRIRSTRFSVAVPLGLAALSGTLMWVLYQPDGDPTRVYFGTDTHSVGLMLGVAFAWCVCTYEYNQQRPLSASQTATATNQKNAGLQPPKPLQPPQPPSGIGYAIAPIVGFAAFIVLAVLCFCGRQDAFAFRGGIILASVCSILLIAGTISANSWMRELMLFKPLAALGRHSYSVYLWHWPLWIVVTATVGKGDPRNGWALILTLALTAAFSAISWYLLEQTVARHSVSYAIFPYPVSPEEKKAAQILRAVLVDVLVILAVIGCARAINEAPEKTQMQIQLEQQSRKLKQQRGQQNAGGPAKPAPPNQIKPADQKNSSKPKAAPKHTAPTGDQITAIGDSVMLASSGGLTAVYPGIDINAEVSRSMAVAPGLAQADAASNTLRQWVLVGLATNGYVTVDQLDQLRQQLGPGHVLVLVNAHGDRAWIGVNNQMFASYAVSHAADTVLVDWDAMANQHLGQLSSGDGIHPNIGSDIYAQAVKQAIDGWIAAGH</sequence>
<dbReference type="GO" id="GO:0009103">
    <property type="term" value="P:lipopolysaccharide biosynthetic process"/>
    <property type="evidence" value="ECO:0007669"/>
    <property type="project" value="TreeGrafter"/>
</dbReference>
<feature type="transmembrane region" description="Helical" evidence="2">
    <location>
        <begin position="255"/>
        <end position="277"/>
    </location>
</feature>
<evidence type="ECO:0000313" key="4">
    <source>
        <dbReference type="EMBL" id="KFI70456.1"/>
    </source>
</evidence>
<dbReference type="Proteomes" id="UP000029060">
    <property type="component" value="Unassembled WGS sequence"/>
</dbReference>
<feature type="transmembrane region" description="Helical" evidence="2">
    <location>
        <begin position="135"/>
        <end position="156"/>
    </location>
</feature>
<keyword evidence="2" id="KW-0812">Transmembrane</keyword>
<keyword evidence="2" id="KW-1133">Transmembrane helix</keyword>
<dbReference type="InterPro" id="IPR002656">
    <property type="entry name" value="Acyl_transf_3_dom"/>
</dbReference>
<dbReference type="AlphaFoldDB" id="A0A087BHF6"/>
<feature type="domain" description="Acyltransferase 3" evidence="3">
    <location>
        <begin position="6"/>
        <end position="367"/>
    </location>
</feature>
<name>A0A087BHF6_9BIFI</name>
<organism evidence="4 5">
    <name type="scientific">Bifidobacterium merycicum</name>
    <dbReference type="NCBI Taxonomy" id="78345"/>
    <lineage>
        <taxon>Bacteria</taxon>
        <taxon>Bacillati</taxon>
        <taxon>Actinomycetota</taxon>
        <taxon>Actinomycetes</taxon>
        <taxon>Bifidobacteriales</taxon>
        <taxon>Bifidobacteriaceae</taxon>
        <taxon>Bifidobacterium</taxon>
    </lineage>
</organism>
<feature type="region of interest" description="Disordered" evidence="1">
    <location>
        <begin position="432"/>
        <end position="486"/>
    </location>
</feature>
<dbReference type="PANTHER" id="PTHR23028">
    <property type="entry name" value="ACETYLTRANSFERASE"/>
    <property type="match status" value="1"/>
</dbReference>
<dbReference type="InterPro" id="IPR050879">
    <property type="entry name" value="Acyltransferase_3"/>
</dbReference>
<keyword evidence="2" id="KW-0472">Membrane</keyword>
<dbReference type="RefSeq" id="WP_327020854.1">
    <property type="nucleotide sequence ID" value="NZ_CAMGZS010000004.1"/>
</dbReference>
<dbReference type="CDD" id="cd01840">
    <property type="entry name" value="SGNH_hydrolase_yrhL_like"/>
    <property type="match status" value="1"/>
</dbReference>
<evidence type="ECO:0000259" key="3">
    <source>
        <dbReference type="Pfam" id="PF01757"/>
    </source>
</evidence>
<dbReference type="EMBL" id="JGZC01000006">
    <property type="protein sequence ID" value="KFI70456.1"/>
    <property type="molecule type" value="Genomic_DNA"/>
</dbReference>
<dbReference type="SUPFAM" id="SSF52266">
    <property type="entry name" value="SGNH hydrolase"/>
    <property type="match status" value="1"/>
</dbReference>
<dbReference type="Pfam" id="PF01757">
    <property type="entry name" value="Acyl_transf_3"/>
    <property type="match status" value="1"/>
</dbReference>
<proteinExistence type="predicted"/>
<feature type="transmembrane region" description="Helical" evidence="2">
    <location>
        <begin position="73"/>
        <end position="92"/>
    </location>
</feature>
<evidence type="ECO:0000256" key="2">
    <source>
        <dbReference type="SAM" id="Phobius"/>
    </source>
</evidence>
<comment type="caution">
    <text evidence="4">The sequence shown here is derived from an EMBL/GenBank/DDBJ whole genome shotgun (WGS) entry which is preliminary data.</text>
</comment>